<feature type="region of interest" description="Disordered" evidence="1">
    <location>
        <begin position="544"/>
        <end position="580"/>
    </location>
</feature>
<name>A0A8J4GE71_9CHLO</name>
<feature type="non-terminal residue" evidence="2">
    <location>
        <position position="580"/>
    </location>
</feature>
<gene>
    <name evidence="2" type="ORF">Vretimale_9898</name>
</gene>
<protein>
    <submittedName>
        <fullName evidence="2">Uncharacterized protein</fullName>
    </submittedName>
</protein>
<evidence type="ECO:0000256" key="1">
    <source>
        <dbReference type="SAM" id="MobiDB-lite"/>
    </source>
</evidence>
<feature type="compositionally biased region" description="Gly residues" evidence="1">
    <location>
        <begin position="26"/>
        <end position="44"/>
    </location>
</feature>
<feature type="region of interest" description="Disordered" evidence="1">
    <location>
        <begin position="458"/>
        <end position="485"/>
    </location>
</feature>
<evidence type="ECO:0000313" key="2">
    <source>
        <dbReference type="EMBL" id="GIM05459.1"/>
    </source>
</evidence>
<proteinExistence type="predicted"/>
<accession>A0A8J4GE71</accession>
<reference evidence="2" key="1">
    <citation type="journal article" date="2021" name="Proc. Natl. Acad. Sci. U.S.A.">
        <title>Three genomes in the algal genus Volvox reveal the fate of a haploid sex-determining region after a transition to homothallism.</title>
        <authorList>
            <person name="Yamamoto K."/>
            <person name="Hamaji T."/>
            <person name="Kawai-Toyooka H."/>
            <person name="Matsuzaki R."/>
            <person name="Takahashi F."/>
            <person name="Nishimura Y."/>
            <person name="Kawachi M."/>
            <person name="Noguchi H."/>
            <person name="Minakuchi Y."/>
            <person name="Umen J.G."/>
            <person name="Toyoda A."/>
            <person name="Nozaki H."/>
        </authorList>
    </citation>
    <scope>NUCLEOTIDE SEQUENCE</scope>
    <source>
        <strain evidence="2">NIES-3785</strain>
    </source>
</reference>
<comment type="caution">
    <text evidence="2">The sequence shown here is derived from an EMBL/GenBank/DDBJ whole genome shotgun (WGS) entry which is preliminary data.</text>
</comment>
<feature type="non-terminal residue" evidence="2">
    <location>
        <position position="1"/>
    </location>
</feature>
<dbReference type="AlphaFoldDB" id="A0A8J4GE71"/>
<evidence type="ECO:0000313" key="3">
    <source>
        <dbReference type="Proteomes" id="UP000722791"/>
    </source>
</evidence>
<sequence length="580" mass="59501">TGGGLENSLTGLSRLTKGSKRLRALLGGGSSKGGGTSNAAGGGNATSLTSGESFRAPGSTAMLRLVPTANAAIAAAAAAAAAQQNSPQSQRPFSSFLPLLDATTMSLGAAGNPSTVAAALAAAEVEMAAAFAQYSSMGQAPWSNGGPRPMMSLMNYDWFRNAPTHGSSAVDWRPWDIANNPALRMGRGFRRQSAEGIGPWDSPAISPGQVSGAVAPAAATPWPPSLASPWAAGISAKQQGPPGQGDSLAPDGQTQSYAYGMWGGSNTIGHMPPQQMSWWNAQMRAQSQQVWLPQPPAVLRVGGELLERSVSLSPPQQPPHPLRVPMAYLAASRSAGAGGYAAAPQNTAPPLGMQPLKPPPKPQECNGTAAATATSTTTLGTTTSSAVRYGRRCPPVKCASIGPSSLIRPFPEMPYLPRTTGGETSKASSINTEAPSQLLPMTLEPAVRATVAPVEVARPSPVPDSAQRTALGNETPNTDLSSSSSFHGAATLVTAPAVLSHPLQSPSPRLRPAGSGQAGENSQPVAVAAPVEAQVIRRQYSGFTTLPTMLQPPTPSSLASQLPPPPTQQQAHHRRGAIRT</sequence>
<dbReference type="Proteomes" id="UP000722791">
    <property type="component" value="Unassembled WGS sequence"/>
</dbReference>
<dbReference type="EMBL" id="BNCQ01000018">
    <property type="protein sequence ID" value="GIM05459.1"/>
    <property type="molecule type" value="Genomic_DNA"/>
</dbReference>
<feature type="compositionally biased region" description="Polar residues" evidence="1">
    <location>
        <begin position="466"/>
        <end position="485"/>
    </location>
</feature>
<feature type="region of interest" description="Disordered" evidence="1">
    <location>
        <begin position="501"/>
        <end position="525"/>
    </location>
</feature>
<feature type="region of interest" description="Disordered" evidence="1">
    <location>
        <begin position="24"/>
        <end position="51"/>
    </location>
</feature>
<feature type="compositionally biased region" description="Basic residues" evidence="1">
    <location>
        <begin position="571"/>
        <end position="580"/>
    </location>
</feature>
<organism evidence="2 3">
    <name type="scientific">Volvox reticuliferus</name>
    <dbReference type="NCBI Taxonomy" id="1737510"/>
    <lineage>
        <taxon>Eukaryota</taxon>
        <taxon>Viridiplantae</taxon>
        <taxon>Chlorophyta</taxon>
        <taxon>core chlorophytes</taxon>
        <taxon>Chlorophyceae</taxon>
        <taxon>CS clade</taxon>
        <taxon>Chlamydomonadales</taxon>
        <taxon>Volvocaceae</taxon>
        <taxon>Volvox</taxon>
    </lineage>
</organism>
<feature type="region of interest" description="Disordered" evidence="1">
    <location>
        <begin position="209"/>
        <end position="256"/>
    </location>
</feature>